<accession>A0AAU9N5E0</accession>
<protein>
    <submittedName>
        <fullName evidence="1">Uncharacterized protein</fullName>
    </submittedName>
</protein>
<evidence type="ECO:0000313" key="2">
    <source>
        <dbReference type="Proteomes" id="UP001157418"/>
    </source>
</evidence>
<organism evidence="1 2">
    <name type="scientific">Lactuca virosa</name>
    <dbReference type="NCBI Taxonomy" id="75947"/>
    <lineage>
        <taxon>Eukaryota</taxon>
        <taxon>Viridiplantae</taxon>
        <taxon>Streptophyta</taxon>
        <taxon>Embryophyta</taxon>
        <taxon>Tracheophyta</taxon>
        <taxon>Spermatophyta</taxon>
        <taxon>Magnoliopsida</taxon>
        <taxon>eudicotyledons</taxon>
        <taxon>Gunneridae</taxon>
        <taxon>Pentapetalae</taxon>
        <taxon>asterids</taxon>
        <taxon>campanulids</taxon>
        <taxon>Asterales</taxon>
        <taxon>Asteraceae</taxon>
        <taxon>Cichorioideae</taxon>
        <taxon>Cichorieae</taxon>
        <taxon>Lactucinae</taxon>
        <taxon>Lactuca</taxon>
    </lineage>
</organism>
<keyword evidence="2" id="KW-1185">Reference proteome</keyword>
<proteinExistence type="predicted"/>
<reference evidence="1 2" key="1">
    <citation type="submission" date="2022-01" db="EMBL/GenBank/DDBJ databases">
        <authorList>
            <person name="Xiong W."/>
            <person name="Schranz E."/>
        </authorList>
    </citation>
    <scope>NUCLEOTIDE SEQUENCE [LARGE SCALE GENOMIC DNA]</scope>
</reference>
<gene>
    <name evidence="1" type="ORF">LVIROSA_LOCUS20373</name>
</gene>
<dbReference type="AlphaFoldDB" id="A0AAU9N5E0"/>
<comment type="caution">
    <text evidence="1">The sequence shown here is derived from an EMBL/GenBank/DDBJ whole genome shotgun (WGS) entry which is preliminary data.</text>
</comment>
<name>A0AAU9N5E0_9ASTR</name>
<sequence>MRDDKLRTVGSFVVAGSPITHLIAGKRLEIASIKTPVVLLSIIGGNLLVNDLKLSKGSKWSRNRQRREVGVIVRKHNVDRWMKLT</sequence>
<evidence type="ECO:0000313" key="1">
    <source>
        <dbReference type="EMBL" id="CAH1433805.1"/>
    </source>
</evidence>
<dbReference type="EMBL" id="CAKMRJ010003334">
    <property type="protein sequence ID" value="CAH1433805.1"/>
    <property type="molecule type" value="Genomic_DNA"/>
</dbReference>
<dbReference type="Proteomes" id="UP001157418">
    <property type="component" value="Unassembled WGS sequence"/>
</dbReference>